<dbReference type="Gene3D" id="1.10.390.30">
    <property type="entry name" value="Peptidase M60, enhancin-like domain 3"/>
    <property type="match status" value="1"/>
</dbReference>
<dbReference type="STRING" id="47678.ERS852494_02375"/>
<dbReference type="Pfam" id="PF13402">
    <property type="entry name" value="Peptidase_M60"/>
    <property type="match status" value="1"/>
</dbReference>
<keyword evidence="1" id="KW-0732">Signal</keyword>
<protein>
    <submittedName>
        <fullName evidence="3">Coagulation factor 5/8 type domain protein</fullName>
    </submittedName>
</protein>
<evidence type="ECO:0000313" key="3">
    <source>
        <dbReference type="EMBL" id="CUP49720.1"/>
    </source>
</evidence>
<feature type="signal peptide" evidence="1">
    <location>
        <begin position="1"/>
        <end position="20"/>
    </location>
</feature>
<sequence length="951" mass="108289">MKKYSIIILILCSWAMSLFAISCSDQESKPQPFLEIKKDTVVFAQEAANTSIVVNTNIAWQANVPSSGNWCTVQGADDLLSISVEKNTGRDLRETDIVVKGEGLEQKVHVKQLGEQPDILLENERLNLNYTDTVVTVKVVSNVEYEVEIPQNADWIKEMKQQVQVRAMAESERTFSIERNEDDTVRYISVVFRSVDQKVERSLMFRQGHRDKEYKPGDPSELGDIFLPIASGKASEFNSDDESIEKSFDGTASTWYHSRWYGTVLPVKLEYTFEAPQDVDYFVYKPRGSGDNGNWKKFDLYVSTAQKENYEKIASYDFAGSSSSSKISFAEPLKGVKSFRFEVNEAVGGVVSCGEMEFYRNAAPVAGLTEVFADELCSELRADVDQRKIDGLENSFFRMIAQSLYDKTYDLEYRVQTYEPYREINDLATEMKTSGYNPFENPTGIYFKDGEEAVVILGNTNGEQVNLKVYDFDAIRQGQRTPDPTSYPLSEGINKLRIAHGGLSYIEYYTPNWKTAPALKLHIASGKVNGYYDKHRDVSADWREILNKATYGCIDIKGDRVNLVFGVNSIKTYCDNLGKLIQNYDDIVELEHELMGLDKWGRRPKNHMFARVTKDGLFADGWGAGWYEGCMNELASTTKSLREGVWAIAHEFGHVNQIRPGLKWVSTTEVTNNVYSVCARYKFYRENMPLEHERCNDGNDNNVRGGRFNSYLNYGIIKGEQWLCQKGQDNMDPSKYPYGGDHFVKLCPLWQLLLYYREIVGGEKRDWYGDVAEIVRNTDESQLTNGQLQLNFMRNTMDVVKEDLTDFFIKAGMLKPIDKELDDYARGQMTITQTDCDELVKYASKYSKPATPVLYYLSANSQKAFKDKLAVEGTYNEGVKVRNNGWIVIDHDVWKNAVVFETYQGDELKYAAIVGTDSPDLSETKVCYPEGSTRIEAVSWDGKRKLVYGEK</sequence>
<dbReference type="Pfam" id="PF13004">
    <property type="entry name" value="BACON"/>
    <property type="match status" value="1"/>
</dbReference>
<name>A0A174NT61_9BACE</name>
<dbReference type="Gene3D" id="2.60.120.1250">
    <property type="entry name" value="Peptidase M60, enhancin-like domain 1"/>
    <property type="match status" value="1"/>
</dbReference>
<dbReference type="Gene3D" id="3.40.390.80">
    <property type="entry name" value="Peptidase M60, enhancin-like domain 2"/>
    <property type="match status" value="1"/>
</dbReference>
<dbReference type="Proteomes" id="UP000095725">
    <property type="component" value="Unassembled WGS sequence"/>
</dbReference>
<evidence type="ECO:0000313" key="5">
    <source>
        <dbReference type="Proteomes" id="UP000095657"/>
    </source>
</evidence>
<dbReference type="InterPro" id="IPR024361">
    <property type="entry name" value="BACON"/>
</dbReference>
<gene>
    <name evidence="3" type="ORF">ERS852494_02375</name>
    <name evidence="4" type="ORF">ERS852558_01571</name>
</gene>
<feature type="chain" id="PRO_5014252126" evidence="1">
    <location>
        <begin position="21"/>
        <end position="951"/>
    </location>
</feature>
<dbReference type="InterPro" id="IPR035423">
    <property type="entry name" value="M60-like_N"/>
</dbReference>
<evidence type="ECO:0000259" key="2">
    <source>
        <dbReference type="PROSITE" id="PS51723"/>
    </source>
</evidence>
<dbReference type="AlphaFoldDB" id="A0A174NT61"/>
<organism evidence="3 5">
    <name type="scientific">Bacteroides caccae</name>
    <dbReference type="NCBI Taxonomy" id="47678"/>
    <lineage>
        <taxon>Bacteria</taxon>
        <taxon>Pseudomonadati</taxon>
        <taxon>Bacteroidota</taxon>
        <taxon>Bacteroidia</taxon>
        <taxon>Bacteroidales</taxon>
        <taxon>Bacteroidaceae</taxon>
        <taxon>Bacteroides</taxon>
    </lineage>
</organism>
<dbReference type="CDD" id="cd14948">
    <property type="entry name" value="BACON"/>
    <property type="match status" value="1"/>
</dbReference>
<evidence type="ECO:0000256" key="1">
    <source>
        <dbReference type="SAM" id="SignalP"/>
    </source>
</evidence>
<feature type="domain" description="Peptidase M60" evidence="2">
    <location>
        <begin position="438"/>
        <end position="757"/>
    </location>
</feature>
<dbReference type="SUPFAM" id="SSF49785">
    <property type="entry name" value="Galactose-binding domain-like"/>
    <property type="match status" value="1"/>
</dbReference>
<dbReference type="InterPro" id="IPR013783">
    <property type="entry name" value="Ig-like_fold"/>
</dbReference>
<dbReference type="InterPro" id="IPR042279">
    <property type="entry name" value="Pep_M60_3"/>
</dbReference>
<dbReference type="RefSeq" id="WP_055172161.1">
    <property type="nucleotide sequence ID" value="NZ_CP081920.1"/>
</dbReference>
<dbReference type="InterPro" id="IPR000421">
    <property type="entry name" value="FA58C"/>
</dbReference>
<dbReference type="EMBL" id="CZAI01000005">
    <property type="protein sequence ID" value="CUP49720.1"/>
    <property type="molecule type" value="Genomic_DNA"/>
</dbReference>
<evidence type="ECO:0000313" key="4">
    <source>
        <dbReference type="EMBL" id="CUQ01524.1"/>
    </source>
</evidence>
<dbReference type="SMART" id="SM01276">
    <property type="entry name" value="M60-like"/>
    <property type="match status" value="1"/>
</dbReference>
<accession>A0A174NT61</accession>
<dbReference type="InterPro" id="IPR031161">
    <property type="entry name" value="Peptidase_M60_dom"/>
</dbReference>
<dbReference type="PROSITE" id="PS51257">
    <property type="entry name" value="PROKAR_LIPOPROTEIN"/>
    <property type="match status" value="1"/>
</dbReference>
<dbReference type="InterPro" id="IPR008979">
    <property type="entry name" value="Galactose-bd-like_sf"/>
</dbReference>
<dbReference type="Pfam" id="PF00754">
    <property type="entry name" value="F5_F8_type_C"/>
    <property type="match status" value="1"/>
</dbReference>
<dbReference type="Gene3D" id="2.60.40.10">
    <property type="entry name" value="Immunoglobulins"/>
    <property type="match status" value="1"/>
</dbReference>
<evidence type="ECO:0000313" key="6">
    <source>
        <dbReference type="Proteomes" id="UP000095725"/>
    </source>
</evidence>
<reference evidence="5 6" key="1">
    <citation type="submission" date="2015-09" db="EMBL/GenBank/DDBJ databases">
        <authorList>
            <consortium name="Pathogen Informatics"/>
        </authorList>
    </citation>
    <scope>NUCLEOTIDE SEQUENCE [LARGE SCALE GENOMIC DNA]</scope>
    <source>
        <strain evidence="3 5">2789STDY5834880</strain>
        <strain evidence="4 6">2789STDY5834946</strain>
    </source>
</reference>
<dbReference type="Pfam" id="PF17291">
    <property type="entry name" value="M60-like_N"/>
    <property type="match status" value="1"/>
</dbReference>
<dbReference type="Gene3D" id="2.60.120.260">
    <property type="entry name" value="Galactose-binding domain-like"/>
    <property type="match status" value="1"/>
</dbReference>
<dbReference type="PROSITE" id="PS51723">
    <property type="entry name" value="PEPTIDASE_M60"/>
    <property type="match status" value="1"/>
</dbReference>
<dbReference type="EMBL" id="CZBL01000005">
    <property type="protein sequence ID" value="CUQ01524.1"/>
    <property type="molecule type" value="Genomic_DNA"/>
</dbReference>
<dbReference type="Proteomes" id="UP000095657">
    <property type="component" value="Unassembled WGS sequence"/>
</dbReference>
<proteinExistence type="predicted"/>